<dbReference type="InterPro" id="IPR011053">
    <property type="entry name" value="Single_hybrid_motif"/>
</dbReference>
<dbReference type="InterPro" id="IPR000089">
    <property type="entry name" value="Biotin_lipoyl"/>
</dbReference>
<dbReference type="NCBIfam" id="TIGR00531">
    <property type="entry name" value="BCCP"/>
    <property type="match status" value="1"/>
</dbReference>
<comment type="caution">
    <text evidence="11">The sequence shown here is derived from an EMBL/GenBank/DDBJ whole genome shotgun (WGS) entry which is preliminary data.</text>
</comment>
<dbReference type="CDD" id="cd06850">
    <property type="entry name" value="biotinyl_domain"/>
    <property type="match status" value="1"/>
</dbReference>
<dbReference type="RefSeq" id="WP_226384979.1">
    <property type="nucleotide sequence ID" value="NZ_JADCKA010000004.1"/>
</dbReference>
<proteinExistence type="predicted"/>
<dbReference type="InterPro" id="IPR050709">
    <property type="entry name" value="Biotin_Carboxyl_Carrier/Decarb"/>
</dbReference>
<dbReference type="PANTHER" id="PTHR45266">
    <property type="entry name" value="OXALOACETATE DECARBOXYLASE ALPHA CHAIN"/>
    <property type="match status" value="1"/>
</dbReference>
<dbReference type="SUPFAM" id="SSF51230">
    <property type="entry name" value="Single hybrid motif"/>
    <property type="match status" value="1"/>
</dbReference>
<evidence type="ECO:0000256" key="4">
    <source>
        <dbReference type="ARBA" id="ARBA00022832"/>
    </source>
</evidence>
<comment type="function">
    <text evidence="8">This protein is a component of the acetyl coenzyme A carboxylase complex; first, biotin carboxylase catalyzes the carboxylation of the carrier protein and then the transcarboxylase transfers the carboxyl group to form malonyl-CoA.</text>
</comment>
<keyword evidence="4 8" id="KW-0276">Fatty acid metabolism</keyword>
<keyword evidence="7 8" id="KW-0092">Biotin</keyword>
<dbReference type="Gene3D" id="2.40.50.100">
    <property type="match status" value="1"/>
</dbReference>
<dbReference type="Proteomes" id="UP001516588">
    <property type="component" value="Unassembled WGS sequence"/>
</dbReference>
<dbReference type="PANTHER" id="PTHR45266:SF3">
    <property type="entry name" value="OXALOACETATE DECARBOXYLASE ALPHA CHAIN"/>
    <property type="match status" value="1"/>
</dbReference>
<feature type="region of interest" description="Disordered" evidence="9">
    <location>
        <begin position="66"/>
        <end position="87"/>
    </location>
</feature>
<reference evidence="11 12" key="1">
    <citation type="submission" date="2020-10" db="EMBL/GenBank/DDBJ databases">
        <title>ChiBAC.</title>
        <authorList>
            <person name="Zenner C."/>
            <person name="Hitch T.C.A."/>
            <person name="Clavel T."/>
        </authorList>
    </citation>
    <scope>NUCLEOTIDE SEQUENCE [LARGE SCALE GENOMIC DNA]</scope>
    <source>
        <strain evidence="11 12">DSM 108706</strain>
    </source>
</reference>
<evidence type="ECO:0000313" key="12">
    <source>
        <dbReference type="Proteomes" id="UP001516588"/>
    </source>
</evidence>
<dbReference type="PROSITE" id="PS00188">
    <property type="entry name" value="BIOTIN"/>
    <property type="match status" value="1"/>
</dbReference>
<evidence type="ECO:0000259" key="10">
    <source>
        <dbReference type="PROSITE" id="PS50968"/>
    </source>
</evidence>
<evidence type="ECO:0000256" key="7">
    <source>
        <dbReference type="ARBA" id="ARBA00023267"/>
    </source>
</evidence>
<keyword evidence="6 8" id="KW-0275">Fatty acid biosynthesis</keyword>
<name>A0ABR9QWR9_9FIRM</name>
<evidence type="ECO:0000256" key="8">
    <source>
        <dbReference type="RuleBase" id="RU364072"/>
    </source>
</evidence>
<dbReference type="InterPro" id="IPR001882">
    <property type="entry name" value="Biotin_BS"/>
</dbReference>
<feature type="domain" description="Lipoyl-binding" evidence="10">
    <location>
        <begin position="78"/>
        <end position="158"/>
    </location>
</feature>
<dbReference type="PRINTS" id="PR01071">
    <property type="entry name" value="ACOABIOTINCC"/>
</dbReference>
<keyword evidence="5 8" id="KW-0443">Lipid metabolism</keyword>
<keyword evidence="12" id="KW-1185">Reference proteome</keyword>
<organism evidence="11 12">
    <name type="scientific">Gallibacter intestinalis</name>
    <dbReference type="NCBI Taxonomy" id="2779356"/>
    <lineage>
        <taxon>Bacteria</taxon>
        <taxon>Bacillati</taxon>
        <taxon>Bacillota</taxon>
        <taxon>Clostridia</taxon>
        <taxon>Eubacteriales</taxon>
        <taxon>Eubacteriaceae</taxon>
        <taxon>Gallibacter</taxon>
    </lineage>
</organism>
<dbReference type="EMBL" id="JADCKA010000004">
    <property type="protein sequence ID" value="MBE5035309.1"/>
    <property type="molecule type" value="Genomic_DNA"/>
</dbReference>
<accession>A0ABR9QWR9</accession>
<evidence type="ECO:0000256" key="3">
    <source>
        <dbReference type="ARBA" id="ARBA00022516"/>
    </source>
</evidence>
<evidence type="ECO:0000256" key="6">
    <source>
        <dbReference type="ARBA" id="ARBA00023160"/>
    </source>
</evidence>
<sequence>MDIKEIKELVEILENSTLSTLEVVDKDGNSVLLEKSSAPAQVAVTAPVQPVVTPVQAAPAVEAVQADVASQAPSQMPTGHEGDPVDSPMVGVFYRKPSPDDEPYVEVGTQVKKGQTLCIIEAMKLMNEIPAEKDGVVTEICAKDGDLIEFGQTLFYIK</sequence>
<evidence type="ECO:0000256" key="9">
    <source>
        <dbReference type="SAM" id="MobiDB-lite"/>
    </source>
</evidence>
<dbReference type="PROSITE" id="PS50968">
    <property type="entry name" value="BIOTINYL_LIPOYL"/>
    <property type="match status" value="1"/>
</dbReference>
<evidence type="ECO:0000256" key="5">
    <source>
        <dbReference type="ARBA" id="ARBA00023098"/>
    </source>
</evidence>
<dbReference type="InterPro" id="IPR001249">
    <property type="entry name" value="AcCoA_biotinCC"/>
</dbReference>
<comment type="pathway">
    <text evidence="1 8">Lipid metabolism; fatty acid biosynthesis.</text>
</comment>
<evidence type="ECO:0000256" key="1">
    <source>
        <dbReference type="ARBA" id="ARBA00005194"/>
    </source>
</evidence>
<protein>
    <recommendedName>
        <fullName evidence="2 8">Biotin carboxyl carrier protein of acetyl-CoA carboxylase</fullName>
    </recommendedName>
</protein>
<dbReference type="Pfam" id="PF00364">
    <property type="entry name" value="Biotin_lipoyl"/>
    <property type="match status" value="1"/>
</dbReference>
<gene>
    <name evidence="11" type="primary">accB</name>
    <name evidence="11" type="ORF">INF20_03320</name>
</gene>
<evidence type="ECO:0000256" key="2">
    <source>
        <dbReference type="ARBA" id="ARBA00017562"/>
    </source>
</evidence>
<keyword evidence="3 8" id="KW-0444">Lipid biosynthesis</keyword>
<evidence type="ECO:0000313" key="11">
    <source>
        <dbReference type="EMBL" id="MBE5035309.1"/>
    </source>
</evidence>